<keyword evidence="3" id="KW-1185">Reference proteome</keyword>
<dbReference type="OrthoDB" id="5418055at2759"/>
<dbReference type="Proteomes" id="UP000708208">
    <property type="component" value="Unassembled WGS sequence"/>
</dbReference>
<dbReference type="EMBL" id="CAJVCH010103745">
    <property type="protein sequence ID" value="CAG7723918.1"/>
    <property type="molecule type" value="Genomic_DNA"/>
</dbReference>
<feature type="non-terminal residue" evidence="2">
    <location>
        <position position="53"/>
    </location>
</feature>
<reference evidence="2" key="1">
    <citation type="submission" date="2021-06" db="EMBL/GenBank/DDBJ databases">
        <authorList>
            <person name="Hodson N. C."/>
            <person name="Mongue J. A."/>
            <person name="Jaron S. K."/>
        </authorList>
    </citation>
    <scope>NUCLEOTIDE SEQUENCE</scope>
</reference>
<sequence length="53" mass="6103">MGFFQPTDRRFSQPTPQESIATYTKILPTTPLIAMPIKEEEPSLKVKHPYLLD</sequence>
<proteinExistence type="predicted"/>
<feature type="compositionally biased region" description="Polar residues" evidence="1">
    <location>
        <begin position="12"/>
        <end position="22"/>
    </location>
</feature>
<gene>
    <name evidence="2" type="ORF">AFUS01_LOCUS12973</name>
</gene>
<accession>A0A8J2NYM9</accession>
<feature type="region of interest" description="Disordered" evidence="1">
    <location>
        <begin position="1"/>
        <end position="22"/>
    </location>
</feature>
<dbReference type="AlphaFoldDB" id="A0A8J2NYM9"/>
<comment type="caution">
    <text evidence="2">The sequence shown here is derived from an EMBL/GenBank/DDBJ whole genome shotgun (WGS) entry which is preliminary data.</text>
</comment>
<name>A0A8J2NYM9_9HEXA</name>
<protein>
    <submittedName>
        <fullName evidence="2">Uncharacterized protein</fullName>
    </submittedName>
</protein>
<organism evidence="2 3">
    <name type="scientific">Allacma fusca</name>
    <dbReference type="NCBI Taxonomy" id="39272"/>
    <lineage>
        <taxon>Eukaryota</taxon>
        <taxon>Metazoa</taxon>
        <taxon>Ecdysozoa</taxon>
        <taxon>Arthropoda</taxon>
        <taxon>Hexapoda</taxon>
        <taxon>Collembola</taxon>
        <taxon>Symphypleona</taxon>
        <taxon>Sminthuridae</taxon>
        <taxon>Allacma</taxon>
    </lineage>
</organism>
<evidence type="ECO:0000313" key="3">
    <source>
        <dbReference type="Proteomes" id="UP000708208"/>
    </source>
</evidence>
<evidence type="ECO:0000313" key="2">
    <source>
        <dbReference type="EMBL" id="CAG7723918.1"/>
    </source>
</evidence>
<evidence type="ECO:0000256" key="1">
    <source>
        <dbReference type="SAM" id="MobiDB-lite"/>
    </source>
</evidence>